<evidence type="ECO:0000313" key="2">
    <source>
        <dbReference type="Proteomes" id="UP001153642"/>
    </source>
</evidence>
<gene>
    <name evidence="1" type="ORF">OSR52_14530</name>
</gene>
<protein>
    <submittedName>
        <fullName evidence="1">Uncharacterized protein</fullName>
    </submittedName>
</protein>
<keyword evidence="2" id="KW-1185">Reference proteome</keyword>
<dbReference type="Proteomes" id="UP001153642">
    <property type="component" value="Unassembled WGS sequence"/>
</dbReference>
<organism evidence="1 2">
    <name type="scientific">Galbibacter pacificus</name>
    <dbReference type="NCBI Taxonomy" id="2996052"/>
    <lineage>
        <taxon>Bacteria</taxon>
        <taxon>Pseudomonadati</taxon>
        <taxon>Bacteroidota</taxon>
        <taxon>Flavobacteriia</taxon>
        <taxon>Flavobacteriales</taxon>
        <taxon>Flavobacteriaceae</taxon>
        <taxon>Galbibacter</taxon>
    </lineage>
</organism>
<dbReference type="RefSeq" id="WP_277900648.1">
    <property type="nucleotide sequence ID" value="NZ_JAPMUA010000005.1"/>
</dbReference>
<sequence>MGTLVLMPATLSAFPEDLTSSGYSTNVHHINPDTSNKQDNVFANSLENNMLDTITGNVDNGYVLTKIVNV</sequence>
<evidence type="ECO:0000313" key="1">
    <source>
        <dbReference type="EMBL" id="MDG3587087.1"/>
    </source>
</evidence>
<reference evidence="1" key="1">
    <citation type="submission" date="2022-11" db="EMBL/GenBank/DDBJ databases">
        <title>High-quality draft genome sequence of Galbibacter sp. strain CMA-7.</title>
        <authorList>
            <person name="Wei L."/>
            <person name="Dong C."/>
            <person name="Shao Z."/>
        </authorList>
    </citation>
    <scope>NUCLEOTIDE SEQUENCE</scope>
    <source>
        <strain evidence="1">CMA-7</strain>
    </source>
</reference>
<proteinExistence type="predicted"/>
<accession>A0ABT6FUZ8</accession>
<dbReference type="EMBL" id="JAPMUA010000005">
    <property type="protein sequence ID" value="MDG3587087.1"/>
    <property type="molecule type" value="Genomic_DNA"/>
</dbReference>
<name>A0ABT6FUZ8_9FLAO</name>
<comment type="caution">
    <text evidence="1">The sequence shown here is derived from an EMBL/GenBank/DDBJ whole genome shotgun (WGS) entry which is preliminary data.</text>
</comment>